<name>A0A183MX02_9TREM</name>
<dbReference type="AlphaFoldDB" id="A0A183MX02"/>
<sequence>MTLNCTYQSFSIYTYMIFVFWRMYSTREISRIINMWNIGSRKRWRWKRPNICI</sequence>
<gene>
    <name evidence="1" type="ORF">SMRZ_LOCUS20577</name>
</gene>
<dbReference type="Proteomes" id="UP000277204">
    <property type="component" value="Unassembled WGS sequence"/>
</dbReference>
<evidence type="ECO:0000313" key="2">
    <source>
        <dbReference type="Proteomes" id="UP000277204"/>
    </source>
</evidence>
<keyword evidence="2" id="KW-1185">Reference proteome</keyword>
<evidence type="ECO:0000313" key="1">
    <source>
        <dbReference type="EMBL" id="VDP36292.1"/>
    </source>
</evidence>
<dbReference type="EMBL" id="UZAI01018368">
    <property type="protein sequence ID" value="VDP36292.1"/>
    <property type="molecule type" value="Genomic_DNA"/>
</dbReference>
<organism evidence="1 2">
    <name type="scientific">Schistosoma margrebowiei</name>
    <dbReference type="NCBI Taxonomy" id="48269"/>
    <lineage>
        <taxon>Eukaryota</taxon>
        <taxon>Metazoa</taxon>
        <taxon>Spiralia</taxon>
        <taxon>Lophotrochozoa</taxon>
        <taxon>Platyhelminthes</taxon>
        <taxon>Trematoda</taxon>
        <taxon>Digenea</taxon>
        <taxon>Strigeidida</taxon>
        <taxon>Schistosomatoidea</taxon>
        <taxon>Schistosomatidae</taxon>
        <taxon>Schistosoma</taxon>
    </lineage>
</organism>
<accession>A0A183MX02</accession>
<proteinExistence type="predicted"/>
<protein>
    <submittedName>
        <fullName evidence="1">Uncharacterized protein</fullName>
    </submittedName>
</protein>
<reference evidence="1 2" key="1">
    <citation type="submission" date="2018-11" db="EMBL/GenBank/DDBJ databases">
        <authorList>
            <consortium name="Pathogen Informatics"/>
        </authorList>
    </citation>
    <scope>NUCLEOTIDE SEQUENCE [LARGE SCALE GENOMIC DNA]</scope>
    <source>
        <strain evidence="1 2">Zambia</strain>
    </source>
</reference>